<dbReference type="InterPro" id="IPR000917">
    <property type="entry name" value="Sulfatase_N"/>
</dbReference>
<keyword evidence="4" id="KW-1185">Reference proteome</keyword>
<evidence type="ECO:0000313" key="3">
    <source>
        <dbReference type="EMBL" id="NTY60751.1"/>
    </source>
</evidence>
<gene>
    <name evidence="3" type="ORF">FEG63_14465</name>
</gene>
<dbReference type="EMBL" id="VBSB01000008">
    <property type="protein sequence ID" value="NTY60751.1"/>
    <property type="molecule type" value="Genomic_DNA"/>
</dbReference>
<evidence type="ECO:0000259" key="2">
    <source>
        <dbReference type="Pfam" id="PF00884"/>
    </source>
</evidence>
<feature type="domain" description="Sulfatase N-terminal" evidence="2">
    <location>
        <begin position="145"/>
        <end position="502"/>
    </location>
</feature>
<organism evidence="3 4">
    <name type="scientific">Mycolicibacterium sphagni</name>
    <dbReference type="NCBI Taxonomy" id="1786"/>
    <lineage>
        <taxon>Bacteria</taxon>
        <taxon>Bacillati</taxon>
        <taxon>Actinomycetota</taxon>
        <taxon>Actinomycetes</taxon>
        <taxon>Mycobacteriales</taxon>
        <taxon>Mycobacteriaceae</taxon>
        <taxon>Mycolicibacterium</taxon>
    </lineage>
</organism>
<dbReference type="Proteomes" id="UP000708347">
    <property type="component" value="Unassembled WGS sequence"/>
</dbReference>
<dbReference type="InterPro" id="IPR017850">
    <property type="entry name" value="Alkaline_phosphatase_core_sf"/>
</dbReference>
<name>A0ABX2K0Z0_9MYCO</name>
<evidence type="ECO:0000256" key="1">
    <source>
        <dbReference type="SAM" id="MobiDB-lite"/>
    </source>
</evidence>
<feature type="compositionally biased region" description="Basic and acidic residues" evidence="1">
    <location>
        <begin position="48"/>
        <end position="65"/>
    </location>
</feature>
<dbReference type="Gene3D" id="3.40.720.10">
    <property type="entry name" value="Alkaline Phosphatase, subunit A"/>
    <property type="match status" value="1"/>
</dbReference>
<proteinExistence type="predicted"/>
<dbReference type="SUPFAM" id="SSF53649">
    <property type="entry name" value="Alkaline phosphatase-like"/>
    <property type="match status" value="1"/>
</dbReference>
<dbReference type="PANTHER" id="PTHR46615">
    <property type="entry name" value="ARYLSULFATASE K"/>
    <property type="match status" value="1"/>
</dbReference>
<sequence length="674" mass="73712">MLCVPLMPILIAAHPSREYRDPSQHSARPAVENYASERQIRPASSRGHRYECGRTHRSRRADGPRMTEGPDVPATPPEPDTPSAGWVSRRRVLGGAGLLGLGVAAGAAAATALRSSDGSDRKQSTHSTAGPASPATPRPPNQPLNVILIIRDQTRFDLPAAAGYTTPALNRLARQGISFRNHYIASAMCTPSRAAFYSGHPPQVNGVFDQMETGWVPNLSREQPNMGSMMKKLGYQTAFFGKWEMEADIIPPKPTVNYCEALQPYGFDIYQPDGDKPGAPNQGYDTDVYTASEGVRWLRGNVPKLRESGQPFFLVMSYLNPHDIMYADANVPGTPQVQQAISKGAIVTPPANSLYSQRWNTSPSPTLTESLSAPGMPPALAEYNTGWEGVLGTIPTNRPDMWQVFNDYYLNMIRDTDLSLQQLEDGLDELGLWEETVVIFTADHGEMAGDHGGIRGKGPMAYEGNSHVPLIVVHPDHPQGQSSDVVTSHLDLMPSLPGLAGVPESQRIEAVKGLPGHDISGVLATAGTAGPQTVRRGALFNYVGPLTIDADYCVAGMKELLQNKPAPPLTELQTKLDKRGFMSFAFDGRYKFARYYSPSNFNTPTTMEEILRDNDVQLFDLRNDPLETHNLALDPEKNRDLIVRMNALLNDLIANEVGKNDGSFLPQEIRPKPQ</sequence>
<dbReference type="Pfam" id="PF00884">
    <property type="entry name" value="Sulfatase"/>
    <property type="match status" value="1"/>
</dbReference>
<dbReference type="PANTHER" id="PTHR46615:SF1">
    <property type="entry name" value="ARYLSULFATASE K"/>
    <property type="match status" value="1"/>
</dbReference>
<feature type="region of interest" description="Disordered" evidence="1">
    <location>
        <begin position="17"/>
        <end position="86"/>
    </location>
</feature>
<protein>
    <recommendedName>
        <fullName evidence="2">Sulfatase N-terminal domain-containing protein</fullName>
    </recommendedName>
</protein>
<reference evidence="3 4" key="1">
    <citation type="submission" date="2019-05" db="EMBL/GenBank/DDBJ databases">
        <title>Mycolicibacterium sphagni ENV482 genome assembly.</title>
        <authorList>
            <person name="Chen W."/>
            <person name="Faulkner N.W."/>
            <person name="Hyman M.R."/>
        </authorList>
    </citation>
    <scope>NUCLEOTIDE SEQUENCE [LARGE SCALE GENOMIC DNA]</scope>
    <source>
        <strain evidence="3 4">ENV482</strain>
    </source>
</reference>
<dbReference type="InterPro" id="IPR051849">
    <property type="entry name" value="GAG-degrading_sulfatase"/>
</dbReference>
<comment type="caution">
    <text evidence="3">The sequence shown here is derived from an EMBL/GenBank/DDBJ whole genome shotgun (WGS) entry which is preliminary data.</text>
</comment>
<feature type="region of interest" description="Disordered" evidence="1">
    <location>
        <begin position="114"/>
        <end position="143"/>
    </location>
</feature>
<evidence type="ECO:0000313" key="4">
    <source>
        <dbReference type="Proteomes" id="UP000708347"/>
    </source>
</evidence>
<accession>A0ABX2K0Z0</accession>